<gene>
    <name evidence="1" type="ORF">NPE20_17415</name>
</gene>
<organism evidence="1 2">
    <name type="scientific">Mucilaginibacter aquariorum</name>
    <dbReference type="NCBI Taxonomy" id="2967225"/>
    <lineage>
        <taxon>Bacteria</taxon>
        <taxon>Pseudomonadati</taxon>
        <taxon>Bacteroidota</taxon>
        <taxon>Sphingobacteriia</taxon>
        <taxon>Sphingobacteriales</taxon>
        <taxon>Sphingobacteriaceae</taxon>
        <taxon>Mucilaginibacter</taxon>
    </lineage>
</organism>
<keyword evidence="2" id="KW-1185">Reference proteome</keyword>
<comment type="caution">
    <text evidence="1">The sequence shown here is derived from an EMBL/GenBank/DDBJ whole genome shotgun (WGS) entry which is preliminary data.</text>
</comment>
<evidence type="ECO:0000313" key="2">
    <source>
        <dbReference type="Proteomes" id="UP001204376"/>
    </source>
</evidence>
<proteinExistence type="predicted"/>
<evidence type="ECO:0000313" key="1">
    <source>
        <dbReference type="EMBL" id="MCQ6959759.1"/>
    </source>
</evidence>
<dbReference type="RefSeq" id="WP_256539948.1">
    <property type="nucleotide sequence ID" value="NZ_JANHOH010000004.1"/>
</dbReference>
<accession>A0ABT1T559</accession>
<dbReference type="Proteomes" id="UP001204376">
    <property type="component" value="Unassembled WGS sequence"/>
</dbReference>
<protein>
    <submittedName>
        <fullName evidence="1">Uncharacterized protein</fullName>
    </submittedName>
</protein>
<name>A0ABT1T559_9SPHI</name>
<dbReference type="EMBL" id="JANHOH010000004">
    <property type="protein sequence ID" value="MCQ6959759.1"/>
    <property type="molecule type" value="Genomic_DNA"/>
</dbReference>
<reference evidence="1 2" key="1">
    <citation type="submission" date="2022-07" db="EMBL/GenBank/DDBJ databases">
        <title>Mucilaginibacter sp. JC4.</title>
        <authorList>
            <person name="Le V."/>
            <person name="Ko S.-R."/>
            <person name="Ahn C.-Y."/>
            <person name="Oh H.-M."/>
        </authorList>
    </citation>
    <scope>NUCLEOTIDE SEQUENCE [LARGE SCALE GENOMIC DNA]</scope>
    <source>
        <strain evidence="1 2">JC4</strain>
    </source>
</reference>
<sequence length="83" mass="9361">MITLDKLNIYKNYGGDVDGWARMNANSKDINGEDWHLISSLLQDLFIVKSGLAAEAFILELDNKLVENIDNEASMTFLRSLVK</sequence>